<feature type="domain" description="PurM-like N-terminal" evidence="1">
    <location>
        <begin position="6"/>
        <end position="121"/>
    </location>
</feature>
<name>A0ABS6G6G9_9FIRM</name>
<dbReference type="EMBL" id="JAHLQK010000007">
    <property type="protein sequence ID" value="MBU5678084.1"/>
    <property type="molecule type" value="Genomic_DNA"/>
</dbReference>
<organism evidence="2 3">
    <name type="scientific">Alkaliphilus flagellatus</name>
    <dbReference type="NCBI Taxonomy" id="2841507"/>
    <lineage>
        <taxon>Bacteria</taxon>
        <taxon>Bacillati</taxon>
        <taxon>Bacillota</taxon>
        <taxon>Clostridia</taxon>
        <taxon>Peptostreptococcales</taxon>
        <taxon>Natronincolaceae</taxon>
        <taxon>Alkaliphilus</taxon>
    </lineage>
</organism>
<dbReference type="Pfam" id="PF00586">
    <property type="entry name" value="AIRS"/>
    <property type="match status" value="1"/>
</dbReference>
<sequence length="246" mass="26818">MVKYRDLTIVDVTPDHRIVISCDSSGGIGDKDMDVVKTDPETVGYFTTQVALMELLATGATPVTIVNTLGVEMEETGQKIIKGIKKALKPLNLQNDIVITGSTEENIPVCQTSMGITIIGTIEKSNWRRKKARKRDLAVVIGIPKVGHEVLDDKGRETMSIPILLELLNKPYINDILPVGSKGIAYELKEMADTNGLSCNIYDKSDINLDKSAGPATCAILAVDREGYEDLKKSISIPVKFIGIFV</sequence>
<reference evidence="2 3" key="1">
    <citation type="submission" date="2021-06" db="EMBL/GenBank/DDBJ databases">
        <authorList>
            <person name="Sun Q."/>
            <person name="Li D."/>
        </authorList>
    </citation>
    <scope>NUCLEOTIDE SEQUENCE [LARGE SCALE GENOMIC DNA]</scope>
    <source>
        <strain evidence="2 3">MSJ-5</strain>
    </source>
</reference>
<dbReference type="InterPro" id="IPR006283">
    <property type="entry name" value="ThiL-like"/>
</dbReference>
<gene>
    <name evidence="2" type="ORF">KQI88_16855</name>
</gene>
<dbReference type="RefSeq" id="WP_216419380.1">
    <property type="nucleotide sequence ID" value="NZ_JAHLQK010000007.1"/>
</dbReference>
<evidence type="ECO:0000259" key="1">
    <source>
        <dbReference type="Pfam" id="PF00586"/>
    </source>
</evidence>
<dbReference type="Proteomes" id="UP000779508">
    <property type="component" value="Unassembled WGS sequence"/>
</dbReference>
<evidence type="ECO:0000313" key="3">
    <source>
        <dbReference type="Proteomes" id="UP000779508"/>
    </source>
</evidence>
<comment type="caution">
    <text evidence="2">The sequence shown here is derived from an EMBL/GenBank/DDBJ whole genome shotgun (WGS) entry which is preliminary data.</text>
</comment>
<protein>
    <submittedName>
        <fullName evidence="2">Selenophosphate synthase</fullName>
    </submittedName>
</protein>
<dbReference type="PANTHER" id="PTHR30270">
    <property type="entry name" value="THIAMINE-MONOPHOSPHATE KINASE"/>
    <property type="match status" value="1"/>
</dbReference>
<proteinExistence type="predicted"/>
<evidence type="ECO:0000313" key="2">
    <source>
        <dbReference type="EMBL" id="MBU5678084.1"/>
    </source>
</evidence>
<dbReference type="InterPro" id="IPR016188">
    <property type="entry name" value="PurM-like_N"/>
</dbReference>
<accession>A0ABS6G6G9</accession>
<keyword evidence="3" id="KW-1185">Reference proteome</keyword>
<dbReference type="PANTHER" id="PTHR30270:SF0">
    <property type="entry name" value="THIAMINE-MONOPHOSPHATE KINASE"/>
    <property type="match status" value="1"/>
</dbReference>